<feature type="binding site" description="covalent" evidence="8">
    <location>
        <position position="145"/>
    </location>
    <ligand>
        <name>heme c</name>
        <dbReference type="ChEBI" id="CHEBI:61717"/>
        <label>2</label>
    </ligand>
</feature>
<evidence type="ECO:0000313" key="12">
    <source>
        <dbReference type="EMBL" id="MBK8523921.1"/>
    </source>
</evidence>
<sequence length="211" mass="22392">MIRTTAMALLLAATFNVNAADKAPAKADPAKAKPIVEAVCAGCHGIDGNSPAAPNPNLARQGADYLAKQLLNFKSMGDKPALRENAIMAGMAAMVPDEDVAHFAAYFSQQKLKPAAAKDEKLAAEGQKLWRMGNYAKGIPACSGCHGPTGAGLPAQYPALAGQYQEYTEDQLNKFRSGERANDPEKMMRIIAAKLSDTEIKALAEYIAGLR</sequence>
<dbReference type="GO" id="GO:0042597">
    <property type="term" value="C:periplasmic space"/>
    <property type="evidence" value="ECO:0007669"/>
    <property type="project" value="UniProtKB-SubCell"/>
</dbReference>
<feature type="binding site" description="covalent" evidence="8">
    <location>
        <position position="40"/>
    </location>
    <ligand>
        <name>heme c</name>
        <dbReference type="ChEBI" id="CHEBI:61717"/>
        <label>1</label>
    </ligand>
</feature>
<organism evidence="12 13">
    <name type="scientific">Candidatus Proximibacter danicus</name>
    <dbReference type="NCBI Taxonomy" id="2954365"/>
    <lineage>
        <taxon>Bacteria</taxon>
        <taxon>Pseudomonadati</taxon>
        <taxon>Pseudomonadota</taxon>
        <taxon>Betaproteobacteria</taxon>
        <taxon>Candidatus Proximibacter</taxon>
    </lineage>
</organism>
<accession>A0A9D7K1A1</accession>
<feature type="binding site" description="covalent" evidence="8">
    <location>
        <position position="142"/>
    </location>
    <ligand>
        <name>heme c</name>
        <dbReference type="ChEBI" id="CHEBI:61717"/>
        <label>2</label>
    </ligand>
</feature>
<feature type="binding site" description="axial binding residue" evidence="9">
    <location>
        <position position="44"/>
    </location>
    <ligand>
        <name>heme c</name>
        <dbReference type="ChEBI" id="CHEBI:61717"/>
        <label>1</label>
    </ligand>
    <ligandPart>
        <name>Fe</name>
        <dbReference type="ChEBI" id="CHEBI:18248"/>
    </ligandPart>
</feature>
<dbReference type="PROSITE" id="PS51007">
    <property type="entry name" value="CYTC"/>
    <property type="match status" value="2"/>
</dbReference>
<comment type="PTM">
    <text evidence="8">Binds 2 heme c groups covalently per subunit.</text>
</comment>
<feature type="binding site" description="axial binding residue" evidence="9">
    <location>
        <position position="188"/>
    </location>
    <ligand>
        <name>heme c</name>
        <dbReference type="ChEBI" id="CHEBI:61717"/>
        <label>2</label>
    </ligand>
    <ligandPart>
        <name>Fe</name>
        <dbReference type="ChEBI" id="CHEBI:18248"/>
    </ligandPart>
</feature>
<evidence type="ECO:0000256" key="9">
    <source>
        <dbReference type="PIRSR" id="PIRSR000005-2"/>
    </source>
</evidence>
<keyword evidence="2" id="KW-0813">Transport</keyword>
<dbReference type="Pfam" id="PF00034">
    <property type="entry name" value="Cytochrom_C"/>
    <property type="match status" value="2"/>
</dbReference>
<dbReference type="Proteomes" id="UP000886689">
    <property type="component" value="Unassembled WGS sequence"/>
</dbReference>
<feature type="chain" id="PRO_5039601187" evidence="10">
    <location>
        <begin position="20"/>
        <end position="211"/>
    </location>
</feature>
<evidence type="ECO:0000256" key="8">
    <source>
        <dbReference type="PIRSR" id="PIRSR000005-1"/>
    </source>
</evidence>
<keyword evidence="3 8" id="KW-0349">Heme</keyword>
<evidence type="ECO:0000256" key="7">
    <source>
        <dbReference type="ARBA" id="ARBA00023004"/>
    </source>
</evidence>
<keyword evidence="10" id="KW-0732">Signal</keyword>
<dbReference type="InterPro" id="IPR050597">
    <property type="entry name" value="Cytochrome_c_Oxidase_Subunit"/>
</dbReference>
<feature type="domain" description="Cytochrome c" evidence="11">
    <location>
        <begin position="27"/>
        <end position="111"/>
    </location>
</feature>
<protein>
    <submittedName>
        <fullName evidence="12">C-type cytochrome</fullName>
    </submittedName>
</protein>
<feature type="domain" description="Cytochrome c" evidence="11">
    <location>
        <begin position="121"/>
        <end position="211"/>
    </location>
</feature>
<keyword evidence="4 9" id="KW-0479">Metal-binding</keyword>
<gene>
    <name evidence="12" type="ORF">IPL58_07225</name>
</gene>
<dbReference type="GO" id="GO:0009055">
    <property type="term" value="F:electron transfer activity"/>
    <property type="evidence" value="ECO:0007669"/>
    <property type="project" value="InterPro"/>
</dbReference>
<dbReference type="SUPFAM" id="SSF46626">
    <property type="entry name" value="Cytochrome c"/>
    <property type="match status" value="2"/>
</dbReference>
<evidence type="ECO:0000256" key="10">
    <source>
        <dbReference type="SAM" id="SignalP"/>
    </source>
</evidence>
<evidence type="ECO:0000259" key="11">
    <source>
        <dbReference type="PROSITE" id="PS51007"/>
    </source>
</evidence>
<name>A0A9D7K1A1_9PROT</name>
<feature type="binding site" description="axial binding residue" evidence="9">
    <location>
        <position position="88"/>
    </location>
    <ligand>
        <name>heme c</name>
        <dbReference type="ChEBI" id="CHEBI:61717"/>
        <label>1</label>
    </ligand>
    <ligandPart>
        <name>Fe</name>
        <dbReference type="ChEBI" id="CHEBI:18248"/>
    </ligandPart>
</feature>
<dbReference type="PIRSF" id="PIRSF000005">
    <property type="entry name" value="Cytochrome_c4"/>
    <property type="match status" value="1"/>
</dbReference>
<feature type="binding site" description="axial binding residue" evidence="9">
    <location>
        <position position="146"/>
    </location>
    <ligand>
        <name>heme c</name>
        <dbReference type="ChEBI" id="CHEBI:61717"/>
        <label>2</label>
    </ligand>
    <ligandPart>
        <name>Fe</name>
        <dbReference type="ChEBI" id="CHEBI:18248"/>
    </ligandPart>
</feature>
<keyword evidence="5" id="KW-0574">Periplasm</keyword>
<evidence type="ECO:0000256" key="3">
    <source>
        <dbReference type="ARBA" id="ARBA00022617"/>
    </source>
</evidence>
<evidence type="ECO:0000256" key="4">
    <source>
        <dbReference type="ARBA" id="ARBA00022723"/>
    </source>
</evidence>
<dbReference type="InterPro" id="IPR009056">
    <property type="entry name" value="Cyt_c-like_dom"/>
</dbReference>
<evidence type="ECO:0000256" key="1">
    <source>
        <dbReference type="ARBA" id="ARBA00004418"/>
    </source>
</evidence>
<dbReference type="InterPro" id="IPR036909">
    <property type="entry name" value="Cyt_c-like_dom_sf"/>
</dbReference>
<comment type="subcellular location">
    <subcellularLocation>
        <location evidence="1">Periplasm</location>
    </subcellularLocation>
</comment>
<proteinExistence type="predicted"/>
<dbReference type="AlphaFoldDB" id="A0A9D7K1A1"/>
<reference evidence="12" key="1">
    <citation type="submission" date="2020-10" db="EMBL/GenBank/DDBJ databases">
        <title>Connecting structure to function with the recovery of over 1000 high-quality activated sludge metagenome-assembled genomes encoding full-length rRNA genes using long-read sequencing.</title>
        <authorList>
            <person name="Singleton C.M."/>
            <person name="Petriglieri F."/>
            <person name="Kristensen J.M."/>
            <person name="Kirkegaard R.H."/>
            <person name="Michaelsen T.Y."/>
            <person name="Andersen M.H."/>
            <person name="Karst S.M."/>
            <person name="Dueholm M.S."/>
            <person name="Nielsen P.H."/>
            <person name="Albertsen M."/>
        </authorList>
    </citation>
    <scope>NUCLEOTIDE SEQUENCE</scope>
    <source>
        <strain evidence="12">Hirt_18-Q3-R61-65_BATAC.395</strain>
    </source>
</reference>
<feature type="binding site" description="covalent" evidence="8">
    <location>
        <position position="43"/>
    </location>
    <ligand>
        <name>heme c</name>
        <dbReference type="ChEBI" id="CHEBI:61717"/>
        <label>1</label>
    </ligand>
</feature>
<evidence type="ECO:0000256" key="2">
    <source>
        <dbReference type="ARBA" id="ARBA00022448"/>
    </source>
</evidence>
<dbReference type="GO" id="GO:0005506">
    <property type="term" value="F:iron ion binding"/>
    <property type="evidence" value="ECO:0007669"/>
    <property type="project" value="InterPro"/>
</dbReference>
<dbReference type="GO" id="GO:0020037">
    <property type="term" value="F:heme binding"/>
    <property type="evidence" value="ECO:0007669"/>
    <property type="project" value="InterPro"/>
</dbReference>
<feature type="signal peptide" evidence="10">
    <location>
        <begin position="1"/>
        <end position="19"/>
    </location>
</feature>
<evidence type="ECO:0000256" key="5">
    <source>
        <dbReference type="ARBA" id="ARBA00022764"/>
    </source>
</evidence>
<dbReference type="PANTHER" id="PTHR33751">
    <property type="entry name" value="CBB3-TYPE CYTOCHROME C OXIDASE SUBUNIT FIXP"/>
    <property type="match status" value="1"/>
</dbReference>
<evidence type="ECO:0000313" key="13">
    <source>
        <dbReference type="Proteomes" id="UP000886689"/>
    </source>
</evidence>
<keyword evidence="6" id="KW-0249">Electron transport</keyword>
<evidence type="ECO:0000256" key="6">
    <source>
        <dbReference type="ARBA" id="ARBA00022982"/>
    </source>
</evidence>
<dbReference type="InterPro" id="IPR024167">
    <property type="entry name" value="Cytochrome_c4-like"/>
</dbReference>
<dbReference type="PANTHER" id="PTHR33751:SF9">
    <property type="entry name" value="CYTOCHROME C4"/>
    <property type="match status" value="1"/>
</dbReference>
<keyword evidence="7 9" id="KW-0408">Iron</keyword>
<comment type="caution">
    <text evidence="12">The sequence shown here is derived from an EMBL/GenBank/DDBJ whole genome shotgun (WGS) entry which is preliminary data.</text>
</comment>
<dbReference type="Gene3D" id="1.10.760.10">
    <property type="entry name" value="Cytochrome c-like domain"/>
    <property type="match status" value="2"/>
</dbReference>
<dbReference type="EMBL" id="JADJUC010000005">
    <property type="protein sequence ID" value="MBK8523921.1"/>
    <property type="molecule type" value="Genomic_DNA"/>
</dbReference>